<dbReference type="EMBL" id="LLZZ01000106">
    <property type="protein sequence ID" value="KTB08154.1"/>
    <property type="molecule type" value="Genomic_DNA"/>
</dbReference>
<dbReference type="Proteomes" id="UP000054886">
    <property type="component" value="Unassembled WGS sequence"/>
</dbReference>
<dbReference type="VEuPathDB" id="FungiDB:GVI51_M00209"/>
<organism evidence="1 2">
    <name type="scientific">Candida glabrata</name>
    <name type="common">Yeast</name>
    <name type="synonym">Torulopsis glabrata</name>
    <dbReference type="NCBI Taxonomy" id="5478"/>
    <lineage>
        <taxon>Eukaryota</taxon>
        <taxon>Fungi</taxon>
        <taxon>Dikarya</taxon>
        <taxon>Ascomycota</taxon>
        <taxon>Saccharomycotina</taxon>
        <taxon>Saccharomycetes</taxon>
        <taxon>Saccharomycetales</taxon>
        <taxon>Saccharomycetaceae</taxon>
        <taxon>Nakaseomyces</taxon>
    </lineage>
</organism>
<evidence type="ECO:0000313" key="1">
    <source>
        <dbReference type="EMBL" id="KTB08154.1"/>
    </source>
</evidence>
<comment type="caution">
    <text evidence="1">The sequence shown here is derived from an EMBL/GenBank/DDBJ whole genome shotgun (WGS) entry which is preliminary data.</text>
</comment>
<reference evidence="1 2" key="1">
    <citation type="submission" date="2015-10" db="EMBL/GenBank/DDBJ databases">
        <title>Draft genomes sequences of Candida glabrata isolates 1A, 1B, 2A, 2B, 3A and 3B.</title>
        <authorList>
            <person name="Haavelsrud O.E."/>
            <person name="Gaustad P."/>
        </authorList>
    </citation>
    <scope>NUCLEOTIDE SEQUENCE [LARGE SCALE GENOMIC DNA]</scope>
    <source>
        <strain evidence="1">910700640</strain>
    </source>
</reference>
<dbReference type="VEuPathDB" id="FungiDB:GWK60_M00209"/>
<sequence>MSTKLIVNEFERTEVRDEITLERDERPGEKSFVIGLTPRSLFSHCVKFHALLATFSSMCDIPITFSAANLEIQLSSSPQQTVNYKPNALKSKNQLPKTHLWLEP</sequence>
<dbReference type="VEuPathDB" id="FungiDB:CAGL0M00308g"/>
<gene>
    <name evidence="1" type="ORF">AO440_003869</name>
</gene>
<protein>
    <submittedName>
        <fullName evidence="1">Uncharacterized protein</fullName>
    </submittedName>
</protein>
<dbReference type="AlphaFoldDB" id="A0A0W0DFZ7"/>
<accession>A0A0W0DFZ7</accession>
<proteinExistence type="predicted"/>
<dbReference type="VEuPathDB" id="FungiDB:B1J91_M00308g"/>
<name>A0A0W0DFZ7_CANGB</name>
<dbReference type="VEuPathDB" id="FungiDB:GW608_M00209"/>
<evidence type="ECO:0000313" key="2">
    <source>
        <dbReference type="Proteomes" id="UP000054886"/>
    </source>
</evidence>